<feature type="transmembrane region" description="Helical" evidence="1">
    <location>
        <begin position="12"/>
        <end position="32"/>
    </location>
</feature>
<evidence type="ECO:0000313" key="2">
    <source>
        <dbReference type="EMBL" id="RIE02154.1"/>
    </source>
</evidence>
<proteinExistence type="predicted"/>
<dbReference type="EMBL" id="QXJM01000039">
    <property type="protein sequence ID" value="RIE02154.1"/>
    <property type="molecule type" value="Genomic_DNA"/>
</dbReference>
<dbReference type="RefSeq" id="WP_119150193.1">
    <property type="nucleotide sequence ID" value="NZ_JBHSOV010000054.1"/>
</dbReference>
<feature type="transmembrane region" description="Helical" evidence="1">
    <location>
        <begin position="53"/>
        <end position="73"/>
    </location>
</feature>
<sequence>MFHLEDINYVAVLAATVATMILGFLWYSPILFGGAWMKQIGKKAEDMSGGGPLTYVLTAATALIGSWILAAIVTLTDGTVGAGVIAGLLIGIVVSAKIGMNYLFEGRSGGLFIITSGYHVVSFLLSGLIIGAM</sequence>
<evidence type="ECO:0000256" key="1">
    <source>
        <dbReference type="SAM" id="Phobius"/>
    </source>
</evidence>
<reference evidence="2 3" key="1">
    <citation type="submission" date="2018-09" db="EMBL/GenBank/DDBJ databases">
        <title>Cohnella cavernae sp. nov., isolated from a karst cave.</title>
        <authorList>
            <person name="Zhu H."/>
        </authorList>
    </citation>
    <scope>NUCLEOTIDE SEQUENCE [LARGE SCALE GENOMIC DNA]</scope>
    <source>
        <strain evidence="2 3">K2E09-144</strain>
    </source>
</reference>
<dbReference type="InterPro" id="IPR013879">
    <property type="entry name" value="DUF1761"/>
</dbReference>
<comment type="caution">
    <text evidence="2">The sequence shown here is derived from an EMBL/GenBank/DDBJ whole genome shotgun (WGS) entry which is preliminary data.</text>
</comment>
<protein>
    <submittedName>
        <fullName evidence="2">DUF1761 domain-containing protein</fullName>
    </submittedName>
</protein>
<organism evidence="2 3">
    <name type="scientific">Cohnella faecalis</name>
    <dbReference type="NCBI Taxonomy" id="2315694"/>
    <lineage>
        <taxon>Bacteria</taxon>
        <taxon>Bacillati</taxon>
        <taxon>Bacillota</taxon>
        <taxon>Bacilli</taxon>
        <taxon>Bacillales</taxon>
        <taxon>Paenibacillaceae</taxon>
        <taxon>Cohnella</taxon>
    </lineage>
</organism>
<name>A0A398CT65_9BACL</name>
<evidence type="ECO:0000313" key="3">
    <source>
        <dbReference type="Proteomes" id="UP000266340"/>
    </source>
</evidence>
<feature type="transmembrane region" description="Helical" evidence="1">
    <location>
        <begin position="79"/>
        <end position="99"/>
    </location>
</feature>
<keyword evidence="3" id="KW-1185">Reference proteome</keyword>
<gene>
    <name evidence="2" type="ORF">D3H35_15510</name>
</gene>
<accession>A0A398CT65</accession>
<feature type="transmembrane region" description="Helical" evidence="1">
    <location>
        <begin position="111"/>
        <end position="132"/>
    </location>
</feature>
<dbReference type="Proteomes" id="UP000266340">
    <property type="component" value="Unassembled WGS sequence"/>
</dbReference>
<dbReference type="Pfam" id="PF08570">
    <property type="entry name" value="DUF1761"/>
    <property type="match status" value="1"/>
</dbReference>
<keyword evidence="1" id="KW-0472">Membrane</keyword>
<dbReference type="AlphaFoldDB" id="A0A398CT65"/>
<keyword evidence="1" id="KW-1133">Transmembrane helix</keyword>
<keyword evidence="1" id="KW-0812">Transmembrane</keyword>
<dbReference type="OrthoDB" id="333057at2"/>